<sequence length="323" mass="36153">MIRLANWYFLLLIPFIIYIFIIKKNKSTLKFSSVKLLRSSGLKKTYKHKIGKYIICLSLVILVVALARPQETNQPDVIKQKGIDIAMVLDVSGSMESVDFKPDRLSVAKDTINEFVNERPSDRLALVIFAGTAYTRIPLTLDHNILKQSLKDITTESVNDDGTAIGMAISVGLNRLKKSDSASKIMILVTDGDNNAGTINPSTAADLAKELGIKIYTIGVGTDEAIYKGIDFFGQTTYQRGGASLNEELLQEISDVTGGQYYRAKDPETLSKIFNTINELEKTKFDRDDFINYKELAFPLIMIALILLLLGIFLDRYYYIKIP</sequence>
<protein>
    <recommendedName>
        <fullName evidence="6">VWFA domain-containing protein</fullName>
    </recommendedName>
</protein>
<evidence type="ECO:0000256" key="4">
    <source>
        <dbReference type="ARBA" id="ARBA00023136"/>
    </source>
</evidence>
<dbReference type="PROSITE" id="PS50234">
    <property type="entry name" value="VWFA"/>
    <property type="match status" value="1"/>
</dbReference>
<keyword evidence="8" id="KW-1185">Reference proteome</keyword>
<keyword evidence="4 5" id="KW-0472">Membrane</keyword>
<keyword evidence="1" id="KW-1003">Cell membrane</keyword>
<feature type="transmembrane region" description="Helical" evidence="5">
    <location>
        <begin position="50"/>
        <end position="67"/>
    </location>
</feature>
<keyword evidence="2 5" id="KW-0812">Transmembrane</keyword>
<dbReference type="InterPro" id="IPR002035">
    <property type="entry name" value="VWF_A"/>
</dbReference>
<organism evidence="7 8">
    <name type="scientific">Vallitalea longa</name>
    <dbReference type="NCBI Taxonomy" id="2936439"/>
    <lineage>
        <taxon>Bacteria</taxon>
        <taxon>Bacillati</taxon>
        <taxon>Bacillota</taxon>
        <taxon>Clostridia</taxon>
        <taxon>Lachnospirales</taxon>
        <taxon>Vallitaleaceae</taxon>
        <taxon>Vallitalea</taxon>
    </lineage>
</organism>
<evidence type="ECO:0000313" key="7">
    <source>
        <dbReference type="EMBL" id="GKX32372.1"/>
    </source>
</evidence>
<dbReference type="Pfam" id="PF00092">
    <property type="entry name" value="VWA"/>
    <property type="match status" value="1"/>
</dbReference>
<dbReference type="Proteomes" id="UP001144256">
    <property type="component" value="Unassembled WGS sequence"/>
</dbReference>
<evidence type="ECO:0000256" key="5">
    <source>
        <dbReference type="SAM" id="Phobius"/>
    </source>
</evidence>
<evidence type="ECO:0000256" key="3">
    <source>
        <dbReference type="ARBA" id="ARBA00022989"/>
    </source>
</evidence>
<dbReference type="AlphaFoldDB" id="A0A9W6DI88"/>
<proteinExistence type="predicted"/>
<evidence type="ECO:0000313" key="8">
    <source>
        <dbReference type="Proteomes" id="UP001144256"/>
    </source>
</evidence>
<gene>
    <name evidence="7" type="ORF">SH1V18_48520</name>
</gene>
<reference evidence="7" key="1">
    <citation type="submission" date="2022-06" db="EMBL/GenBank/DDBJ databases">
        <title>Vallitalea longa sp. nov., an anaerobic bacterium isolated from marine sediment.</title>
        <authorList>
            <person name="Hirano S."/>
            <person name="Terahara T."/>
            <person name="Mori K."/>
            <person name="Hamada M."/>
            <person name="Matsumoto R."/>
            <person name="Kobayashi T."/>
        </authorList>
    </citation>
    <scope>NUCLEOTIDE SEQUENCE</scope>
    <source>
        <strain evidence="7">SH18-1</strain>
    </source>
</reference>
<evidence type="ECO:0000259" key="6">
    <source>
        <dbReference type="PROSITE" id="PS50234"/>
    </source>
</evidence>
<dbReference type="Pfam" id="PF07584">
    <property type="entry name" value="BatA"/>
    <property type="match status" value="1"/>
</dbReference>
<feature type="transmembrane region" description="Helical" evidence="5">
    <location>
        <begin position="6"/>
        <end position="22"/>
    </location>
</feature>
<comment type="caution">
    <text evidence="7">The sequence shown here is derived from an EMBL/GenBank/DDBJ whole genome shotgun (WGS) entry which is preliminary data.</text>
</comment>
<keyword evidence="3 5" id="KW-1133">Transmembrane helix</keyword>
<dbReference type="InterPro" id="IPR024163">
    <property type="entry name" value="Aerotolerance_reg_N"/>
</dbReference>
<dbReference type="PANTHER" id="PTHR22550">
    <property type="entry name" value="SPORE GERMINATION PROTEIN"/>
    <property type="match status" value="1"/>
</dbReference>
<dbReference type="EMBL" id="BRLB01000033">
    <property type="protein sequence ID" value="GKX32372.1"/>
    <property type="molecule type" value="Genomic_DNA"/>
</dbReference>
<feature type="transmembrane region" description="Helical" evidence="5">
    <location>
        <begin position="296"/>
        <end position="314"/>
    </location>
</feature>
<dbReference type="InterPro" id="IPR036465">
    <property type="entry name" value="vWFA_dom_sf"/>
</dbReference>
<dbReference type="Gene3D" id="3.40.50.410">
    <property type="entry name" value="von Willebrand factor, type A domain"/>
    <property type="match status" value="1"/>
</dbReference>
<name>A0A9W6DI88_9FIRM</name>
<feature type="domain" description="VWFA" evidence="6">
    <location>
        <begin position="84"/>
        <end position="277"/>
    </location>
</feature>
<dbReference type="PANTHER" id="PTHR22550:SF5">
    <property type="entry name" value="LEUCINE ZIPPER PROTEIN 4"/>
    <property type="match status" value="1"/>
</dbReference>
<dbReference type="InterPro" id="IPR050768">
    <property type="entry name" value="UPF0353/GerABKA_families"/>
</dbReference>
<evidence type="ECO:0000256" key="1">
    <source>
        <dbReference type="ARBA" id="ARBA00022475"/>
    </source>
</evidence>
<dbReference type="SMART" id="SM00327">
    <property type="entry name" value="VWA"/>
    <property type="match status" value="1"/>
</dbReference>
<dbReference type="SUPFAM" id="SSF53300">
    <property type="entry name" value="vWA-like"/>
    <property type="match status" value="1"/>
</dbReference>
<accession>A0A9W6DI88</accession>
<evidence type="ECO:0000256" key="2">
    <source>
        <dbReference type="ARBA" id="ARBA00022692"/>
    </source>
</evidence>
<dbReference type="RefSeq" id="WP_281819876.1">
    <property type="nucleotide sequence ID" value="NZ_BRLB01000033.1"/>
</dbReference>